<dbReference type="GO" id="GO:1990281">
    <property type="term" value="C:efflux pump complex"/>
    <property type="evidence" value="ECO:0007669"/>
    <property type="project" value="TreeGrafter"/>
</dbReference>
<evidence type="ECO:0000256" key="1">
    <source>
        <dbReference type="ARBA" id="ARBA00009477"/>
    </source>
</evidence>
<evidence type="ECO:0000256" key="2">
    <source>
        <dbReference type="SAM" id="Phobius"/>
    </source>
</evidence>
<dbReference type="SUPFAM" id="SSF111369">
    <property type="entry name" value="HlyD-like secretion proteins"/>
    <property type="match status" value="1"/>
</dbReference>
<keyword evidence="2" id="KW-0812">Transmembrane</keyword>
<feature type="transmembrane region" description="Helical" evidence="2">
    <location>
        <begin position="7"/>
        <end position="25"/>
    </location>
</feature>
<dbReference type="NCBIfam" id="TIGR01730">
    <property type="entry name" value="RND_mfp"/>
    <property type="match status" value="1"/>
</dbReference>
<evidence type="ECO:0000313" key="6">
    <source>
        <dbReference type="Proteomes" id="UP000555546"/>
    </source>
</evidence>
<dbReference type="Gene3D" id="2.40.420.20">
    <property type="match status" value="1"/>
</dbReference>
<gene>
    <name evidence="5" type="ORF">FHS76_003585</name>
</gene>
<dbReference type="Pfam" id="PF25954">
    <property type="entry name" value="Beta-barrel_RND_2"/>
    <property type="match status" value="1"/>
</dbReference>
<evidence type="ECO:0000259" key="3">
    <source>
        <dbReference type="Pfam" id="PF25876"/>
    </source>
</evidence>
<evidence type="ECO:0000313" key="5">
    <source>
        <dbReference type="EMBL" id="MBB5703676.1"/>
    </source>
</evidence>
<sequence>MRLTRVIACIAAIGMIGAAAGWYIWRPVPVSVVTPSGGDAAEVVYASGVVEPRTWAKVAPVVHERIVEQCNCEGERVAQGTVLARLDDSEVRAVLVELKVRLALARDELRRQSALFTKNINSQQSVDAARSNVDQLEAMVAGREAKLDSYVLRAPSAGVVLRRDGEVGEIAQLGSVLFWVGEPKPLIVIADVNEEDIPRVAVGQKALLKSDAFPGRNLDAVVDSITPKGDPVTKTYRVRLRLPDETPLMIGMSADVNIVIRVSRSALLVPSVAVDGAKVVVAENGNARQREIRVGIRGTAAVEVLSGVDEAARIISPYPTGLPDGARITISRDRES</sequence>
<dbReference type="InterPro" id="IPR058624">
    <property type="entry name" value="MdtA-like_HH"/>
</dbReference>
<feature type="domain" description="Multidrug resistance protein MdtA-like alpha-helical hairpin" evidence="3">
    <location>
        <begin position="91"/>
        <end position="149"/>
    </location>
</feature>
<protein>
    <submittedName>
        <fullName evidence="5">RND family efflux transporter MFP subunit</fullName>
    </submittedName>
</protein>
<proteinExistence type="inferred from homology"/>
<dbReference type="GO" id="GO:0015562">
    <property type="term" value="F:efflux transmembrane transporter activity"/>
    <property type="evidence" value="ECO:0007669"/>
    <property type="project" value="TreeGrafter"/>
</dbReference>
<dbReference type="Pfam" id="PF25876">
    <property type="entry name" value="HH_MFP_RND"/>
    <property type="match status" value="1"/>
</dbReference>
<evidence type="ECO:0000259" key="4">
    <source>
        <dbReference type="Pfam" id="PF25954"/>
    </source>
</evidence>
<accession>A0A7W9AZX0</accession>
<dbReference type="Gene3D" id="2.40.30.170">
    <property type="match status" value="1"/>
</dbReference>
<organism evidence="5 6">
    <name type="scientific">Brucella daejeonensis</name>
    <dbReference type="NCBI Taxonomy" id="659015"/>
    <lineage>
        <taxon>Bacteria</taxon>
        <taxon>Pseudomonadati</taxon>
        <taxon>Pseudomonadota</taxon>
        <taxon>Alphaproteobacteria</taxon>
        <taxon>Hyphomicrobiales</taxon>
        <taxon>Brucellaceae</taxon>
        <taxon>Brucella/Ochrobactrum group</taxon>
        <taxon>Brucella</taxon>
    </lineage>
</organism>
<dbReference type="Gene3D" id="2.40.50.100">
    <property type="match status" value="1"/>
</dbReference>
<dbReference type="InterPro" id="IPR006143">
    <property type="entry name" value="RND_pump_MFP"/>
</dbReference>
<dbReference type="EMBL" id="JACIJG010000016">
    <property type="protein sequence ID" value="MBB5703676.1"/>
    <property type="molecule type" value="Genomic_DNA"/>
</dbReference>
<feature type="domain" description="CusB-like beta-barrel" evidence="4">
    <location>
        <begin position="188"/>
        <end position="258"/>
    </location>
</feature>
<dbReference type="Proteomes" id="UP000555546">
    <property type="component" value="Unassembled WGS sequence"/>
</dbReference>
<dbReference type="AlphaFoldDB" id="A0A7W9AZX0"/>
<keyword evidence="2" id="KW-1133">Transmembrane helix</keyword>
<dbReference type="RefSeq" id="WP_183655781.1">
    <property type="nucleotide sequence ID" value="NZ_JACIJG010000016.1"/>
</dbReference>
<name>A0A7W9AZX0_9HYPH</name>
<keyword evidence="2" id="KW-0472">Membrane</keyword>
<dbReference type="PANTHER" id="PTHR30469">
    <property type="entry name" value="MULTIDRUG RESISTANCE PROTEIN MDTA"/>
    <property type="match status" value="1"/>
</dbReference>
<comment type="caution">
    <text evidence="5">The sequence shown here is derived from an EMBL/GenBank/DDBJ whole genome shotgun (WGS) entry which is preliminary data.</text>
</comment>
<reference evidence="5 6" key="1">
    <citation type="submission" date="2020-08" db="EMBL/GenBank/DDBJ databases">
        <title>Genomic Encyclopedia of Type Strains, Phase IV (KMG-IV): sequencing the most valuable type-strain genomes for metagenomic binning, comparative biology and taxonomic classification.</title>
        <authorList>
            <person name="Goeker M."/>
        </authorList>
    </citation>
    <scope>NUCLEOTIDE SEQUENCE [LARGE SCALE GENOMIC DNA]</scope>
    <source>
        <strain evidence="5 6">DSM 26944</strain>
    </source>
</reference>
<dbReference type="Gene3D" id="1.10.287.470">
    <property type="entry name" value="Helix hairpin bin"/>
    <property type="match status" value="1"/>
</dbReference>
<dbReference type="PANTHER" id="PTHR30469:SF33">
    <property type="entry name" value="SLR1207 PROTEIN"/>
    <property type="match status" value="1"/>
</dbReference>
<keyword evidence="6" id="KW-1185">Reference proteome</keyword>
<dbReference type="InterPro" id="IPR058792">
    <property type="entry name" value="Beta-barrel_RND_2"/>
</dbReference>
<comment type="similarity">
    <text evidence="1">Belongs to the membrane fusion protein (MFP) (TC 8.A.1) family.</text>
</comment>